<evidence type="ECO:0000313" key="7">
    <source>
        <dbReference type="EMBL" id="EQB09083.1"/>
    </source>
</evidence>
<dbReference type="InterPro" id="IPR037004">
    <property type="entry name" value="Exonuc_VII_ssu_sf"/>
</dbReference>
<sequence>MSSSPALTGERGRFIAGFMTEKSAEIGEIAGMSFEDALRALEDVVRRLESGDVPLDDSITLYERGDALRQHCQKRLDAAQARIERIVAGPDGVPTGTQPFDTADR</sequence>
<comment type="catalytic activity">
    <reaction evidence="6">
        <text>Exonucleolytic cleavage in either 5'- to 3'- or 3'- to 5'-direction to yield nucleoside 5'-phosphates.</text>
        <dbReference type="EC" id="3.1.11.6"/>
    </reaction>
</comment>
<name>T0HAC4_9SPHN</name>
<keyword evidence="5 6" id="KW-0269">Exonuclease</keyword>
<protein>
    <recommendedName>
        <fullName evidence="6">Exodeoxyribonuclease 7 small subunit</fullName>
        <ecNumber evidence="6">3.1.11.6</ecNumber>
    </recommendedName>
    <alternativeName>
        <fullName evidence="6">Exodeoxyribonuclease VII small subunit</fullName>
        <shortName evidence="6">Exonuclease VII small subunit</shortName>
    </alternativeName>
</protein>
<comment type="similarity">
    <text evidence="1 6">Belongs to the XseB family.</text>
</comment>
<dbReference type="Gene3D" id="1.10.287.1040">
    <property type="entry name" value="Exonuclease VII, small subunit"/>
    <property type="match status" value="1"/>
</dbReference>
<dbReference type="GO" id="GO:0005829">
    <property type="term" value="C:cytosol"/>
    <property type="evidence" value="ECO:0007669"/>
    <property type="project" value="TreeGrafter"/>
</dbReference>
<comment type="subcellular location">
    <subcellularLocation>
        <location evidence="6">Cytoplasm</location>
    </subcellularLocation>
</comment>
<accession>T0HAC4</accession>
<gene>
    <name evidence="6" type="primary">xseB</name>
    <name evidence="7" type="ORF">L284_20165</name>
</gene>
<organism evidence="7 8">
    <name type="scientific">Novosphingobium lindaniclasticum LE124</name>
    <dbReference type="NCBI Taxonomy" id="1096930"/>
    <lineage>
        <taxon>Bacteria</taxon>
        <taxon>Pseudomonadati</taxon>
        <taxon>Pseudomonadota</taxon>
        <taxon>Alphaproteobacteria</taxon>
        <taxon>Sphingomonadales</taxon>
        <taxon>Sphingomonadaceae</taxon>
        <taxon>Novosphingobium</taxon>
    </lineage>
</organism>
<dbReference type="AlphaFoldDB" id="T0HAC4"/>
<dbReference type="SUPFAM" id="SSF116842">
    <property type="entry name" value="XseB-like"/>
    <property type="match status" value="1"/>
</dbReference>
<dbReference type="Pfam" id="PF02609">
    <property type="entry name" value="Exonuc_VII_S"/>
    <property type="match status" value="1"/>
</dbReference>
<dbReference type="PANTHER" id="PTHR34137:SF1">
    <property type="entry name" value="EXODEOXYRIBONUCLEASE 7 SMALL SUBUNIT"/>
    <property type="match status" value="1"/>
</dbReference>
<evidence type="ECO:0000256" key="6">
    <source>
        <dbReference type="HAMAP-Rule" id="MF_00337"/>
    </source>
</evidence>
<dbReference type="NCBIfam" id="TIGR01280">
    <property type="entry name" value="xseB"/>
    <property type="match status" value="1"/>
</dbReference>
<evidence type="ECO:0000313" key="8">
    <source>
        <dbReference type="Proteomes" id="UP000015527"/>
    </source>
</evidence>
<dbReference type="HAMAP" id="MF_00337">
    <property type="entry name" value="Exonuc_7_S"/>
    <property type="match status" value="1"/>
</dbReference>
<comment type="caution">
    <text evidence="7">The sequence shown here is derived from an EMBL/GenBank/DDBJ whole genome shotgun (WGS) entry which is preliminary data.</text>
</comment>
<dbReference type="EC" id="3.1.11.6" evidence="6"/>
<evidence type="ECO:0000256" key="4">
    <source>
        <dbReference type="ARBA" id="ARBA00022801"/>
    </source>
</evidence>
<dbReference type="eggNOG" id="COG1722">
    <property type="taxonomic scope" value="Bacteria"/>
</dbReference>
<dbReference type="PANTHER" id="PTHR34137">
    <property type="entry name" value="EXODEOXYRIBONUCLEASE 7 SMALL SUBUNIT"/>
    <property type="match status" value="1"/>
</dbReference>
<dbReference type="NCBIfam" id="NF002139">
    <property type="entry name" value="PRK00977.1-3"/>
    <property type="match status" value="1"/>
</dbReference>
<evidence type="ECO:0000256" key="5">
    <source>
        <dbReference type="ARBA" id="ARBA00022839"/>
    </source>
</evidence>
<dbReference type="Proteomes" id="UP000015527">
    <property type="component" value="Unassembled WGS sequence"/>
</dbReference>
<keyword evidence="8" id="KW-1185">Reference proteome</keyword>
<comment type="function">
    <text evidence="6">Bidirectionally degrades single-stranded DNA into large acid-insoluble oligonucleotides, which are then degraded further into small acid-soluble oligonucleotides.</text>
</comment>
<evidence type="ECO:0000256" key="2">
    <source>
        <dbReference type="ARBA" id="ARBA00022490"/>
    </source>
</evidence>
<dbReference type="GO" id="GO:0009318">
    <property type="term" value="C:exodeoxyribonuclease VII complex"/>
    <property type="evidence" value="ECO:0007669"/>
    <property type="project" value="UniProtKB-UniRule"/>
</dbReference>
<proteinExistence type="inferred from homology"/>
<dbReference type="GO" id="GO:0008855">
    <property type="term" value="F:exodeoxyribonuclease VII activity"/>
    <property type="evidence" value="ECO:0007669"/>
    <property type="project" value="UniProtKB-UniRule"/>
</dbReference>
<dbReference type="GO" id="GO:0006308">
    <property type="term" value="P:DNA catabolic process"/>
    <property type="evidence" value="ECO:0007669"/>
    <property type="project" value="UniProtKB-UniRule"/>
</dbReference>
<dbReference type="EMBL" id="ATHL01000137">
    <property type="protein sequence ID" value="EQB09083.1"/>
    <property type="molecule type" value="Genomic_DNA"/>
</dbReference>
<keyword evidence="4 6" id="KW-0378">Hydrolase</keyword>
<comment type="subunit">
    <text evidence="6">Heterooligomer composed of large and small subunits.</text>
</comment>
<evidence type="ECO:0000256" key="1">
    <source>
        <dbReference type="ARBA" id="ARBA00009998"/>
    </source>
</evidence>
<reference evidence="7 8" key="1">
    <citation type="journal article" date="2013" name="Genome Announc.">
        <title>Genome Sequence of Novosphingobium lindaniclasticum LE124T, Isolated from a Hexachlorocyclohexane Dumpsite.</title>
        <authorList>
            <person name="Saxena A."/>
            <person name="Nayyar N."/>
            <person name="Sangwan N."/>
            <person name="Kumari R."/>
            <person name="Khurana J.P."/>
            <person name="Lal R."/>
        </authorList>
    </citation>
    <scope>NUCLEOTIDE SEQUENCE [LARGE SCALE GENOMIC DNA]</scope>
    <source>
        <strain evidence="7 8">LE124</strain>
    </source>
</reference>
<dbReference type="InterPro" id="IPR003761">
    <property type="entry name" value="Exonuc_VII_S"/>
</dbReference>
<evidence type="ECO:0000256" key="3">
    <source>
        <dbReference type="ARBA" id="ARBA00022722"/>
    </source>
</evidence>
<dbReference type="PATRIC" id="fig|1096930.3.peg.3963"/>
<keyword evidence="3 6" id="KW-0540">Nuclease</keyword>
<keyword evidence="2 6" id="KW-0963">Cytoplasm</keyword>